<keyword evidence="2" id="KW-1185">Reference proteome</keyword>
<evidence type="ECO:0008006" key="3">
    <source>
        <dbReference type="Google" id="ProtNLM"/>
    </source>
</evidence>
<evidence type="ECO:0000313" key="1">
    <source>
        <dbReference type="EMBL" id="UGS35761.1"/>
    </source>
</evidence>
<reference evidence="1" key="1">
    <citation type="journal article" date="2022" name="Int. J. Syst. Evol. Microbiol.">
        <title>Pseudomonas aegrilactucae sp. nov. and Pseudomonas morbosilactucae sp. nov., pathogens causing bacterial rot of lettuce in Japan.</title>
        <authorList>
            <person name="Sawada H."/>
            <person name="Fujikawa T."/>
            <person name="Satou M."/>
        </authorList>
    </citation>
    <scope>NUCLEOTIDE SEQUENCE</scope>
    <source>
        <strain evidence="1">0166_1</strain>
    </source>
</reference>
<dbReference type="RefSeq" id="WP_259315443.1">
    <property type="nucleotide sequence ID" value="NZ_CP087164.1"/>
</dbReference>
<evidence type="ECO:0000313" key="2">
    <source>
        <dbReference type="Proteomes" id="UP001162834"/>
    </source>
</evidence>
<protein>
    <recommendedName>
        <fullName evidence="3">DUF1360 domain-containing protein</fullName>
    </recommendedName>
</protein>
<organism evidence="1 2">
    <name type="scientific">Capillimicrobium parvum</name>
    <dbReference type="NCBI Taxonomy" id="2884022"/>
    <lineage>
        <taxon>Bacteria</taxon>
        <taxon>Bacillati</taxon>
        <taxon>Actinomycetota</taxon>
        <taxon>Thermoleophilia</taxon>
        <taxon>Solirubrobacterales</taxon>
        <taxon>Capillimicrobiaceae</taxon>
        <taxon>Capillimicrobium</taxon>
    </lineage>
</organism>
<proteinExistence type="predicted"/>
<sequence>MRPVHHTPTKPIDYATLSATYGALLGTVVLAARDRGVEPVRAAELAPLGLAAFTLSKLVAKEKVESWVRAPFVDEPSREPKGSGLRYAIGELLTCTRCLGAWSSLGLVALRVARPRESRVVTAVLATSAVNDWLQSGFTLLCTEADDAAARRDQRVQTLRAG</sequence>
<dbReference type="Proteomes" id="UP001162834">
    <property type="component" value="Chromosome"/>
</dbReference>
<name>A0A9E7BZX0_9ACTN</name>
<dbReference type="AlphaFoldDB" id="A0A9E7BZX0"/>
<dbReference type="EMBL" id="CP087164">
    <property type="protein sequence ID" value="UGS35761.1"/>
    <property type="molecule type" value="Genomic_DNA"/>
</dbReference>
<dbReference type="InterPro" id="IPR010773">
    <property type="entry name" value="Mycophage_PG1_Gp7"/>
</dbReference>
<gene>
    <name evidence="1" type="ORF">DSM104329_02156</name>
</gene>
<accession>A0A9E7BZX0</accession>
<dbReference type="KEGG" id="sbae:DSM104329_02156"/>
<dbReference type="Pfam" id="PF07098">
    <property type="entry name" value="DUF1360"/>
    <property type="match status" value="1"/>
</dbReference>